<name>A0A918WCC1_9ACTN</name>
<dbReference type="AlphaFoldDB" id="A0A918WCC1"/>
<keyword evidence="2" id="KW-0472">Membrane</keyword>
<accession>A0A918WCC1</accession>
<reference evidence="3" key="1">
    <citation type="journal article" date="2014" name="Int. J. Syst. Evol. Microbiol.">
        <title>Complete genome sequence of Corynebacterium casei LMG S-19264T (=DSM 44701T), isolated from a smear-ripened cheese.</title>
        <authorList>
            <consortium name="US DOE Joint Genome Institute (JGI-PGF)"/>
            <person name="Walter F."/>
            <person name="Albersmeier A."/>
            <person name="Kalinowski J."/>
            <person name="Ruckert C."/>
        </authorList>
    </citation>
    <scope>NUCLEOTIDE SEQUENCE</scope>
    <source>
        <strain evidence="3">JCM 4518</strain>
    </source>
</reference>
<protein>
    <submittedName>
        <fullName evidence="3">Uncharacterized protein</fullName>
    </submittedName>
</protein>
<sequence>MDTEVPTALRARWTLTAGTSTGAGGRTDADAGTRVGSRTGTDMGTRAGAGAEGAAAGVCAAVAVAASALPAWRLAR</sequence>
<keyword evidence="2" id="KW-0812">Transmembrane</keyword>
<evidence type="ECO:0000313" key="3">
    <source>
        <dbReference type="EMBL" id="GHA96386.1"/>
    </source>
</evidence>
<evidence type="ECO:0000256" key="1">
    <source>
        <dbReference type="SAM" id="MobiDB-lite"/>
    </source>
</evidence>
<dbReference type="Proteomes" id="UP000644020">
    <property type="component" value="Unassembled WGS sequence"/>
</dbReference>
<feature type="region of interest" description="Disordered" evidence="1">
    <location>
        <begin position="1"/>
        <end position="44"/>
    </location>
</feature>
<evidence type="ECO:0000313" key="4">
    <source>
        <dbReference type="Proteomes" id="UP000644020"/>
    </source>
</evidence>
<keyword evidence="2" id="KW-1133">Transmembrane helix</keyword>
<reference evidence="3" key="2">
    <citation type="submission" date="2020-09" db="EMBL/GenBank/DDBJ databases">
        <authorList>
            <person name="Sun Q."/>
            <person name="Ohkuma M."/>
        </authorList>
    </citation>
    <scope>NUCLEOTIDE SEQUENCE</scope>
    <source>
        <strain evidence="3">JCM 4518</strain>
    </source>
</reference>
<organism evidence="3 4">
    <name type="scientific">Streptomyces termitum</name>
    <dbReference type="NCBI Taxonomy" id="67368"/>
    <lineage>
        <taxon>Bacteria</taxon>
        <taxon>Bacillati</taxon>
        <taxon>Actinomycetota</taxon>
        <taxon>Actinomycetes</taxon>
        <taxon>Kitasatosporales</taxon>
        <taxon>Streptomycetaceae</taxon>
        <taxon>Streptomyces</taxon>
    </lineage>
</organism>
<dbReference type="EMBL" id="BMUL01000012">
    <property type="protein sequence ID" value="GHA96386.1"/>
    <property type="molecule type" value="Genomic_DNA"/>
</dbReference>
<feature type="transmembrane region" description="Helical" evidence="2">
    <location>
        <begin position="53"/>
        <end position="72"/>
    </location>
</feature>
<evidence type="ECO:0000256" key="2">
    <source>
        <dbReference type="SAM" id="Phobius"/>
    </source>
</evidence>
<comment type="caution">
    <text evidence="3">The sequence shown here is derived from an EMBL/GenBank/DDBJ whole genome shotgun (WGS) entry which is preliminary data.</text>
</comment>
<keyword evidence="4" id="KW-1185">Reference proteome</keyword>
<proteinExistence type="predicted"/>
<gene>
    <name evidence="3" type="ORF">GCM10010305_44950</name>
</gene>